<dbReference type="EMBL" id="JAUSVL010000001">
    <property type="protein sequence ID" value="MDQ0289525.1"/>
    <property type="molecule type" value="Genomic_DNA"/>
</dbReference>
<comment type="similarity">
    <text evidence="2">Belongs to the glycosyl hydrolase 2 family.</text>
</comment>
<dbReference type="Gene3D" id="3.20.20.80">
    <property type="entry name" value="Glycosidases"/>
    <property type="match status" value="1"/>
</dbReference>
<evidence type="ECO:0000313" key="8">
    <source>
        <dbReference type="EMBL" id="MDQ0289525.1"/>
    </source>
</evidence>
<protein>
    <recommendedName>
        <fullName evidence="3">beta-mannosidase</fullName>
        <ecNumber evidence="3">3.2.1.25</ecNumber>
    </recommendedName>
</protein>
<evidence type="ECO:0000313" key="9">
    <source>
        <dbReference type="Proteomes" id="UP001238163"/>
    </source>
</evidence>
<dbReference type="SUPFAM" id="SSF49303">
    <property type="entry name" value="beta-Galactosidase/glucuronidase domain"/>
    <property type="match status" value="1"/>
</dbReference>
<dbReference type="PANTHER" id="PTHR43730">
    <property type="entry name" value="BETA-MANNOSIDASE"/>
    <property type="match status" value="1"/>
</dbReference>
<dbReference type="Gene3D" id="2.60.40.10">
    <property type="entry name" value="Immunoglobulins"/>
    <property type="match status" value="1"/>
</dbReference>
<dbReference type="Proteomes" id="UP001238163">
    <property type="component" value="Unassembled WGS sequence"/>
</dbReference>
<dbReference type="InterPro" id="IPR054593">
    <property type="entry name" value="Beta-mannosidase-like_N2"/>
</dbReference>
<name>A0AAE4ANK7_9BACT</name>
<dbReference type="GO" id="GO:0005975">
    <property type="term" value="P:carbohydrate metabolic process"/>
    <property type="evidence" value="ECO:0007669"/>
    <property type="project" value="InterPro"/>
</dbReference>
<reference evidence="8" key="1">
    <citation type="submission" date="2023-07" db="EMBL/GenBank/DDBJ databases">
        <title>Genomic Encyclopedia of Type Strains, Phase IV (KMG-IV): sequencing the most valuable type-strain genomes for metagenomic binning, comparative biology and taxonomic classification.</title>
        <authorList>
            <person name="Goeker M."/>
        </authorList>
    </citation>
    <scope>NUCLEOTIDE SEQUENCE</scope>
    <source>
        <strain evidence="8">DSM 24202</strain>
    </source>
</reference>
<evidence type="ECO:0000256" key="4">
    <source>
        <dbReference type="ARBA" id="ARBA00022801"/>
    </source>
</evidence>
<evidence type="ECO:0000259" key="7">
    <source>
        <dbReference type="Pfam" id="PF22666"/>
    </source>
</evidence>
<dbReference type="SUPFAM" id="SSF51445">
    <property type="entry name" value="(Trans)glycosidases"/>
    <property type="match status" value="1"/>
</dbReference>
<dbReference type="InterPro" id="IPR050887">
    <property type="entry name" value="Beta-mannosidase_GH2"/>
</dbReference>
<organism evidence="8 9">
    <name type="scientific">Oligosphaera ethanolica</name>
    <dbReference type="NCBI Taxonomy" id="760260"/>
    <lineage>
        <taxon>Bacteria</taxon>
        <taxon>Pseudomonadati</taxon>
        <taxon>Lentisphaerota</taxon>
        <taxon>Oligosphaeria</taxon>
        <taxon>Oligosphaerales</taxon>
        <taxon>Oligosphaeraceae</taxon>
        <taxon>Oligosphaera</taxon>
    </lineage>
</organism>
<dbReference type="InterPro" id="IPR017853">
    <property type="entry name" value="GH"/>
</dbReference>
<keyword evidence="4 8" id="KW-0378">Hydrolase</keyword>
<feature type="domain" description="Beta-mannosidase-like galactose-binding" evidence="7">
    <location>
        <begin position="45"/>
        <end position="199"/>
    </location>
</feature>
<gene>
    <name evidence="8" type="ORF">J3R75_001632</name>
</gene>
<dbReference type="PANTHER" id="PTHR43730:SF1">
    <property type="entry name" value="BETA-MANNOSIDASE"/>
    <property type="match status" value="1"/>
</dbReference>
<dbReference type="Pfam" id="PF22666">
    <property type="entry name" value="Glyco_hydro_2_N2"/>
    <property type="match status" value="1"/>
</dbReference>
<dbReference type="RefSeq" id="WP_307260959.1">
    <property type="nucleotide sequence ID" value="NZ_JAUSVL010000001.1"/>
</dbReference>
<dbReference type="InterPro" id="IPR013783">
    <property type="entry name" value="Ig-like_fold"/>
</dbReference>
<comment type="caution">
    <text evidence="8">The sequence shown here is derived from an EMBL/GenBank/DDBJ whole genome shotgun (WGS) entry which is preliminary data.</text>
</comment>
<dbReference type="InterPro" id="IPR006102">
    <property type="entry name" value="Ig-like_GH2"/>
</dbReference>
<dbReference type="EC" id="3.2.1.25" evidence="3"/>
<dbReference type="Gene3D" id="2.60.120.260">
    <property type="entry name" value="Galactose-binding domain-like"/>
    <property type="match status" value="1"/>
</dbReference>
<evidence type="ECO:0000256" key="1">
    <source>
        <dbReference type="ARBA" id="ARBA00000829"/>
    </source>
</evidence>
<evidence type="ECO:0000256" key="3">
    <source>
        <dbReference type="ARBA" id="ARBA00012754"/>
    </source>
</evidence>
<evidence type="ECO:0000256" key="2">
    <source>
        <dbReference type="ARBA" id="ARBA00007401"/>
    </source>
</evidence>
<keyword evidence="9" id="KW-1185">Reference proteome</keyword>
<proteinExistence type="inferred from homology"/>
<dbReference type="GO" id="GO:0006516">
    <property type="term" value="P:glycoprotein catabolic process"/>
    <property type="evidence" value="ECO:0007669"/>
    <property type="project" value="TreeGrafter"/>
</dbReference>
<dbReference type="SUPFAM" id="SSF49785">
    <property type="entry name" value="Galactose-binding domain-like"/>
    <property type="match status" value="1"/>
</dbReference>
<dbReference type="GO" id="GO:0004567">
    <property type="term" value="F:beta-mannosidase activity"/>
    <property type="evidence" value="ECO:0007669"/>
    <property type="project" value="UniProtKB-EC"/>
</dbReference>
<dbReference type="AlphaFoldDB" id="A0AAE4ANK7"/>
<dbReference type="InterPro" id="IPR036156">
    <property type="entry name" value="Beta-gal/glucu_dom_sf"/>
</dbReference>
<keyword evidence="5 8" id="KW-0326">Glycosidase</keyword>
<dbReference type="InterPro" id="IPR008979">
    <property type="entry name" value="Galactose-bd-like_sf"/>
</dbReference>
<accession>A0AAE4ANK7</accession>
<feature type="domain" description="Glycoside hydrolase family 2 immunoglobulin-like beta-sandwich" evidence="6">
    <location>
        <begin position="210"/>
        <end position="314"/>
    </location>
</feature>
<dbReference type="Pfam" id="PF00703">
    <property type="entry name" value="Glyco_hydro_2"/>
    <property type="match status" value="1"/>
</dbReference>
<evidence type="ECO:0000259" key="6">
    <source>
        <dbReference type="Pfam" id="PF00703"/>
    </source>
</evidence>
<sequence>MTTTASPSGQRPRLDLGGTWTMRHFLEGEKNINTPDELLCAALEGIPAQVPGNVEIDLQAAGTISDPFFGLNSTGLRPYEFHQYWYERHFTTPAFSDPELVFEGLDCIADVWLNGKKIASTDNALIPHRFSLRGKLRHVGEDNVLMVCLKSPLNAVRGEDMEPWERAHGFGVELLRLRKPAHCFGWDIMPRIVSAGIWRPVYIEDRPKNEIEDIYIFTERCDAGSAALRAVVKTRNDALVIEGFKLRLRGRCGDASFEHCRPLQFVWDQFAFTVSKPKLWWPHGYGEANLYEVVVELLHHDEVVASKTVTLGIRTVELDHTELNTPEHPGRFNFIVNGVPVFIKGSNWVPADALHSRDAARIPAILELFRDMGCNMARCWGGNVYEAKEFYDICDRYGIMIWQDFSMACAAYPQDEGFLARFRREAEIVVKERRQHACIALWAGDNENDSGYVGWWGLYRDPGQNRLTREVLPQVLQRLDPHRPYLPSSPFITPSIVALKGNERIGPEQHLWGPRDYYKSNFYANNNACFASETGYHGCPAITSLKKFISPDKLWPWYDNPEWAIHATDPIPGVSHIDGRIKMMADQTLEVFGKIPDNLDDFAFASQFVQAEAKKFFVENFRLRKGRTGGILWWNMMDGWPQISDAIVDYYFTKKLAYYFLKRVHKELCVMMSEPDSWHCQVVIGNDSQRERKGHFTVKRGEDKSVVLEGDFTSPANHNITVGRIRAPRSTQELYLLEWEADGERGANHYILGTPPFALEQWQRWLPIIRDLEPFEWTCN</sequence>
<comment type="catalytic activity">
    <reaction evidence="1">
        <text>Hydrolysis of terminal, non-reducing beta-D-mannose residues in beta-D-mannosides.</text>
        <dbReference type="EC" id="3.2.1.25"/>
    </reaction>
</comment>
<evidence type="ECO:0000256" key="5">
    <source>
        <dbReference type="ARBA" id="ARBA00023295"/>
    </source>
</evidence>